<evidence type="ECO:0000313" key="2">
    <source>
        <dbReference type="EMBL" id="MFD2704486.1"/>
    </source>
</evidence>
<dbReference type="Proteomes" id="UP001597520">
    <property type="component" value="Unassembled WGS sequence"/>
</dbReference>
<feature type="coiled-coil region" evidence="1">
    <location>
        <begin position="83"/>
        <end position="110"/>
    </location>
</feature>
<comment type="caution">
    <text evidence="2">The sequence shown here is derived from an EMBL/GenBank/DDBJ whole genome shotgun (WGS) entry which is preliminary data.</text>
</comment>
<accession>A0ABW5SXR6</accession>
<keyword evidence="1" id="KW-0175">Coiled coil</keyword>
<evidence type="ECO:0000313" key="3">
    <source>
        <dbReference type="Proteomes" id="UP001597520"/>
    </source>
</evidence>
<dbReference type="EMBL" id="JBHUML010000002">
    <property type="protein sequence ID" value="MFD2704486.1"/>
    <property type="molecule type" value="Genomic_DNA"/>
</dbReference>
<name>A0ABW5SXR6_9BACI</name>
<dbReference type="RefSeq" id="WP_380711759.1">
    <property type="nucleotide sequence ID" value="NZ_JBHUML010000002.1"/>
</dbReference>
<proteinExistence type="predicted"/>
<keyword evidence="3" id="KW-1185">Reference proteome</keyword>
<gene>
    <name evidence="2" type="ORF">ACFSUB_03335</name>
</gene>
<protein>
    <submittedName>
        <fullName evidence="2">Phasin family protein</fullName>
    </submittedName>
</protein>
<organism evidence="2 3">
    <name type="scientific">Salibacterium lacus</name>
    <dbReference type="NCBI Taxonomy" id="1898109"/>
    <lineage>
        <taxon>Bacteria</taxon>
        <taxon>Bacillati</taxon>
        <taxon>Bacillota</taxon>
        <taxon>Bacilli</taxon>
        <taxon>Bacillales</taxon>
        <taxon>Bacillaceae</taxon>
    </lineage>
</organism>
<sequence length="110" mass="12712">MMNDMLKKGFFLGLGAASYGKEKVQTYIDDLVTRGRITPREAEQWKEELIERGKHMESDWSGRSKDKARDAFRDLGLASDTDIERIEAKLHELEEKLEQYKDNGSDNNES</sequence>
<reference evidence="3" key="1">
    <citation type="journal article" date="2019" name="Int. J. Syst. Evol. Microbiol.">
        <title>The Global Catalogue of Microorganisms (GCM) 10K type strain sequencing project: providing services to taxonomists for standard genome sequencing and annotation.</title>
        <authorList>
            <consortium name="The Broad Institute Genomics Platform"/>
            <consortium name="The Broad Institute Genome Sequencing Center for Infectious Disease"/>
            <person name="Wu L."/>
            <person name="Ma J."/>
        </authorList>
    </citation>
    <scope>NUCLEOTIDE SEQUENCE [LARGE SCALE GENOMIC DNA]</scope>
    <source>
        <strain evidence="3">KCTC 33792</strain>
    </source>
</reference>
<evidence type="ECO:0000256" key="1">
    <source>
        <dbReference type="SAM" id="Coils"/>
    </source>
</evidence>